<evidence type="ECO:0000256" key="12">
    <source>
        <dbReference type="ARBA" id="ARBA00023172"/>
    </source>
</evidence>
<dbReference type="GO" id="GO:0009432">
    <property type="term" value="P:SOS response"/>
    <property type="evidence" value="ECO:0007669"/>
    <property type="project" value="UniProtKB-UniRule"/>
</dbReference>
<evidence type="ECO:0000256" key="10">
    <source>
        <dbReference type="ARBA" id="ARBA00022840"/>
    </source>
</evidence>
<name>A0A9D0Z0F7_9FIRM</name>
<comment type="cofactor">
    <cofactor evidence="1">
        <name>Mg(2+)</name>
        <dbReference type="ChEBI" id="CHEBI:18420"/>
    </cofactor>
</comment>
<dbReference type="InterPro" id="IPR032284">
    <property type="entry name" value="RecQ_Zn-bd"/>
</dbReference>
<dbReference type="Gene3D" id="1.10.150.80">
    <property type="entry name" value="HRDC domain"/>
    <property type="match status" value="1"/>
</dbReference>
<keyword evidence="7 20" id="KW-0378">Hydrolase</keyword>
<dbReference type="InterPro" id="IPR036390">
    <property type="entry name" value="WH_DNA-bd_sf"/>
</dbReference>
<dbReference type="GO" id="GO:0006281">
    <property type="term" value="P:DNA repair"/>
    <property type="evidence" value="ECO:0007669"/>
    <property type="project" value="UniProtKB-KW"/>
</dbReference>
<dbReference type="SUPFAM" id="SSF47819">
    <property type="entry name" value="HRDC-like"/>
    <property type="match status" value="1"/>
</dbReference>
<dbReference type="AlphaFoldDB" id="A0A9D0Z0F7"/>
<evidence type="ECO:0000256" key="9">
    <source>
        <dbReference type="ARBA" id="ARBA00022833"/>
    </source>
</evidence>
<dbReference type="NCBIfam" id="TIGR00614">
    <property type="entry name" value="recQ_fam"/>
    <property type="match status" value="1"/>
</dbReference>
<keyword evidence="14" id="KW-0413">Isomerase</keyword>
<dbReference type="InterPro" id="IPR044876">
    <property type="entry name" value="HRDC_dom_sf"/>
</dbReference>
<evidence type="ECO:0000259" key="19">
    <source>
        <dbReference type="PROSITE" id="PS51194"/>
    </source>
</evidence>
<dbReference type="GO" id="GO:0009378">
    <property type="term" value="F:four-way junction helicase activity"/>
    <property type="evidence" value="ECO:0007669"/>
    <property type="project" value="TreeGrafter"/>
</dbReference>
<evidence type="ECO:0000256" key="14">
    <source>
        <dbReference type="ARBA" id="ARBA00023235"/>
    </source>
</evidence>
<comment type="caution">
    <text evidence="20">The sequence shown here is derived from an EMBL/GenBank/DDBJ whole genome shotgun (WGS) entry which is preliminary data.</text>
</comment>
<keyword evidence="5" id="KW-0547">Nucleotide-binding</keyword>
<dbReference type="GO" id="GO:0006310">
    <property type="term" value="P:DNA recombination"/>
    <property type="evidence" value="ECO:0007669"/>
    <property type="project" value="UniProtKB-UniRule"/>
</dbReference>
<evidence type="ECO:0000313" key="21">
    <source>
        <dbReference type="Proteomes" id="UP000886796"/>
    </source>
</evidence>
<dbReference type="PANTHER" id="PTHR13710">
    <property type="entry name" value="DNA HELICASE RECQ FAMILY MEMBER"/>
    <property type="match status" value="1"/>
</dbReference>
<comment type="catalytic activity">
    <reaction evidence="15">
        <text>Couples ATP hydrolysis with the unwinding of duplex DNA by translocating in the 3'-5' direction.</text>
        <dbReference type="EC" id="5.6.2.4"/>
    </reaction>
</comment>
<reference evidence="20" key="1">
    <citation type="submission" date="2020-10" db="EMBL/GenBank/DDBJ databases">
        <authorList>
            <person name="Gilroy R."/>
        </authorList>
    </citation>
    <scope>NUCLEOTIDE SEQUENCE</scope>
    <source>
        <strain evidence="20">13361</strain>
    </source>
</reference>
<dbReference type="InterPro" id="IPR011545">
    <property type="entry name" value="DEAD/DEAH_box_helicase_dom"/>
</dbReference>
<dbReference type="CDD" id="cd17920">
    <property type="entry name" value="DEXHc_RecQ"/>
    <property type="match status" value="1"/>
</dbReference>
<dbReference type="Gene3D" id="1.10.10.10">
    <property type="entry name" value="Winged helix-like DNA-binding domain superfamily/Winged helix DNA-binding domain"/>
    <property type="match status" value="1"/>
</dbReference>
<evidence type="ECO:0000256" key="6">
    <source>
        <dbReference type="ARBA" id="ARBA00022763"/>
    </source>
</evidence>
<keyword evidence="9" id="KW-0862">Zinc</keyword>
<dbReference type="InterPro" id="IPR027417">
    <property type="entry name" value="P-loop_NTPase"/>
</dbReference>
<keyword evidence="4" id="KW-0479">Metal-binding</keyword>
<dbReference type="GO" id="GO:0016787">
    <property type="term" value="F:hydrolase activity"/>
    <property type="evidence" value="ECO:0007669"/>
    <property type="project" value="UniProtKB-KW"/>
</dbReference>
<dbReference type="GO" id="GO:0005737">
    <property type="term" value="C:cytoplasm"/>
    <property type="evidence" value="ECO:0007669"/>
    <property type="project" value="TreeGrafter"/>
</dbReference>
<evidence type="ECO:0000256" key="1">
    <source>
        <dbReference type="ARBA" id="ARBA00001946"/>
    </source>
</evidence>
<keyword evidence="6" id="KW-0227">DNA damage</keyword>
<keyword evidence="13" id="KW-0234">DNA repair</keyword>
<evidence type="ECO:0000256" key="3">
    <source>
        <dbReference type="ARBA" id="ARBA00005446"/>
    </source>
</evidence>
<dbReference type="Pfam" id="PF00270">
    <property type="entry name" value="DEAD"/>
    <property type="match status" value="1"/>
</dbReference>
<dbReference type="CDD" id="cd18794">
    <property type="entry name" value="SF2_C_RecQ"/>
    <property type="match status" value="1"/>
</dbReference>
<dbReference type="GO" id="GO:0003677">
    <property type="term" value="F:DNA binding"/>
    <property type="evidence" value="ECO:0007669"/>
    <property type="project" value="UniProtKB-KW"/>
</dbReference>
<feature type="domain" description="Helicase ATP-binding" evidence="18">
    <location>
        <begin position="25"/>
        <end position="194"/>
    </location>
</feature>
<keyword evidence="11" id="KW-0238">DNA-binding</keyword>
<dbReference type="GO" id="GO:0006260">
    <property type="term" value="P:DNA replication"/>
    <property type="evidence" value="ECO:0007669"/>
    <property type="project" value="InterPro"/>
</dbReference>
<sequence>MDKIQELLSKYFGYEAFREGQEELIQAQLSRRDVFGIMPTGGGKSLCYQIPALMMEGITLVVSPLISLMKDQVMALKSVGVAGAYINSSLTPAQIRLVYRNVAAGMYKIIYVAPERLQTEGFCRAVAGIRISMLAVDEAHCISQWGQDFRPSYLQIVDFLRQLPYRPVVSAFTATATRQVQEDVIRLLGLENPLTVVTGFDRPNLHFQVLRPKNKPLELCELMAQRRHQCGIVYCSTRKEVEKVCDLLQEHGFSATRYHAGLEDAERRQNQEDFVYDRRSVMVATNAFGMGINKSNVGFVIHYNMPQSMEAYYQEAGRAGRDGSPADCILLYSPGDVYTAKFLIQHPGENPMLSPETQQLLMTRDLQRLEKMIGYCKTESCLRGYILGYFGQPHEKRCHNCGNCNRQGVQVEITPQARQILACVREIYQMLGYYIGPTAVIGVLAGSAEKRILSLELNSLPSYGCLKSHKRDNIRTWVQTLENKGYLRTHPEHGGLFPTEKAGKILSGEEQVFMFTEKPPVPPKAAPALQPEGGLLGALKALRSKLAMEAGVPAYIVFSNAALEDMAQKAPCTMEAFLKVKGVGQYKAQEYGEVFLAEIRRHLGK</sequence>
<accession>A0A9D0Z0F7</accession>
<dbReference type="InterPro" id="IPR010997">
    <property type="entry name" value="HRDC-like_sf"/>
</dbReference>
<dbReference type="NCBIfam" id="TIGR01389">
    <property type="entry name" value="recQ"/>
    <property type="match status" value="1"/>
</dbReference>
<dbReference type="Proteomes" id="UP000886796">
    <property type="component" value="Unassembled WGS sequence"/>
</dbReference>
<dbReference type="Pfam" id="PF09382">
    <property type="entry name" value="RQC"/>
    <property type="match status" value="1"/>
</dbReference>
<dbReference type="Pfam" id="PF00570">
    <property type="entry name" value="HRDC"/>
    <property type="match status" value="1"/>
</dbReference>
<dbReference type="PROSITE" id="PS51194">
    <property type="entry name" value="HELICASE_CTER"/>
    <property type="match status" value="1"/>
</dbReference>
<dbReference type="GO" id="GO:0046872">
    <property type="term" value="F:metal ion binding"/>
    <property type="evidence" value="ECO:0007669"/>
    <property type="project" value="UniProtKB-KW"/>
</dbReference>
<evidence type="ECO:0000259" key="18">
    <source>
        <dbReference type="PROSITE" id="PS51192"/>
    </source>
</evidence>
<dbReference type="SUPFAM" id="SSF46785">
    <property type="entry name" value="Winged helix' DNA-binding domain"/>
    <property type="match status" value="1"/>
</dbReference>
<feature type="domain" description="HRDC" evidence="17">
    <location>
        <begin position="529"/>
        <end position="605"/>
    </location>
</feature>
<evidence type="ECO:0000256" key="15">
    <source>
        <dbReference type="ARBA" id="ARBA00034617"/>
    </source>
</evidence>
<dbReference type="SMART" id="SM00487">
    <property type="entry name" value="DEXDc"/>
    <property type="match status" value="1"/>
</dbReference>
<evidence type="ECO:0000256" key="5">
    <source>
        <dbReference type="ARBA" id="ARBA00022741"/>
    </source>
</evidence>
<dbReference type="GO" id="GO:0005524">
    <property type="term" value="F:ATP binding"/>
    <property type="evidence" value="ECO:0007669"/>
    <property type="project" value="UniProtKB-KW"/>
</dbReference>
<evidence type="ECO:0000256" key="7">
    <source>
        <dbReference type="ARBA" id="ARBA00022801"/>
    </source>
</evidence>
<keyword evidence="12" id="KW-0233">DNA recombination</keyword>
<proteinExistence type="inferred from homology"/>
<dbReference type="InterPro" id="IPR018982">
    <property type="entry name" value="RQC_domain"/>
</dbReference>
<dbReference type="SMART" id="SM00490">
    <property type="entry name" value="HELICc"/>
    <property type="match status" value="1"/>
</dbReference>
<dbReference type="InterPro" id="IPR014001">
    <property type="entry name" value="Helicase_ATP-bd"/>
</dbReference>
<comment type="cofactor">
    <cofactor evidence="2">
        <name>Zn(2+)</name>
        <dbReference type="ChEBI" id="CHEBI:29105"/>
    </cofactor>
</comment>
<dbReference type="PANTHER" id="PTHR13710:SF105">
    <property type="entry name" value="ATP-DEPENDENT DNA HELICASE Q1"/>
    <property type="match status" value="1"/>
</dbReference>
<dbReference type="EMBL" id="DVFK01000011">
    <property type="protein sequence ID" value="HIQ67016.1"/>
    <property type="molecule type" value="Genomic_DNA"/>
</dbReference>
<dbReference type="Gene3D" id="3.40.50.300">
    <property type="entry name" value="P-loop containing nucleotide triphosphate hydrolases"/>
    <property type="match status" value="2"/>
</dbReference>
<evidence type="ECO:0000256" key="4">
    <source>
        <dbReference type="ARBA" id="ARBA00022723"/>
    </source>
</evidence>
<dbReference type="InterPro" id="IPR001650">
    <property type="entry name" value="Helicase_C-like"/>
</dbReference>
<dbReference type="EC" id="5.6.2.4" evidence="16"/>
<dbReference type="InterPro" id="IPR036388">
    <property type="entry name" value="WH-like_DNA-bd_sf"/>
</dbReference>
<dbReference type="GO" id="GO:0043138">
    <property type="term" value="F:3'-5' DNA helicase activity"/>
    <property type="evidence" value="ECO:0007669"/>
    <property type="project" value="UniProtKB-EC"/>
</dbReference>
<gene>
    <name evidence="20" type="primary">recQ</name>
    <name evidence="20" type="ORF">IAB74_00700</name>
</gene>
<dbReference type="FunFam" id="3.40.50.300:FF:000296">
    <property type="entry name" value="ATP-dependent DNA helicase RecQ"/>
    <property type="match status" value="1"/>
</dbReference>
<evidence type="ECO:0000256" key="11">
    <source>
        <dbReference type="ARBA" id="ARBA00023125"/>
    </source>
</evidence>
<keyword evidence="8 20" id="KW-0347">Helicase</keyword>
<dbReference type="GO" id="GO:0043590">
    <property type="term" value="C:bacterial nucleoid"/>
    <property type="evidence" value="ECO:0007669"/>
    <property type="project" value="TreeGrafter"/>
</dbReference>
<evidence type="ECO:0000256" key="8">
    <source>
        <dbReference type="ARBA" id="ARBA00022806"/>
    </source>
</evidence>
<evidence type="ECO:0000256" key="16">
    <source>
        <dbReference type="NCBIfam" id="TIGR01389"/>
    </source>
</evidence>
<evidence type="ECO:0000256" key="13">
    <source>
        <dbReference type="ARBA" id="ARBA00023204"/>
    </source>
</evidence>
<protein>
    <recommendedName>
        <fullName evidence="16">DNA helicase RecQ</fullName>
        <ecNumber evidence="16">5.6.2.4</ecNumber>
    </recommendedName>
</protein>
<organism evidence="20 21">
    <name type="scientific">Candidatus Faecousia excrementigallinarum</name>
    <dbReference type="NCBI Taxonomy" id="2840806"/>
    <lineage>
        <taxon>Bacteria</taxon>
        <taxon>Bacillati</taxon>
        <taxon>Bacillota</taxon>
        <taxon>Clostridia</taxon>
        <taxon>Eubacteriales</taxon>
        <taxon>Oscillospiraceae</taxon>
        <taxon>Faecousia</taxon>
    </lineage>
</organism>
<dbReference type="InterPro" id="IPR002121">
    <property type="entry name" value="HRDC_dom"/>
</dbReference>
<evidence type="ECO:0000256" key="2">
    <source>
        <dbReference type="ARBA" id="ARBA00001947"/>
    </source>
</evidence>
<dbReference type="Pfam" id="PF16124">
    <property type="entry name" value="RecQ_Zn_bind"/>
    <property type="match status" value="1"/>
</dbReference>
<dbReference type="SMART" id="SM00341">
    <property type="entry name" value="HRDC"/>
    <property type="match status" value="1"/>
</dbReference>
<dbReference type="Pfam" id="PF00271">
    <property type="entry name" value="Helicase_C"/>
    <property type="match status" value="1"/>
</dbReference>
<feature type="domain" description="Helicase C-terminal" evidence="19">
    <location>
        <begin position="218"/>
        <end position="362"/>
    </location>
</feature>
<evidence type="ECO:0000259" key="17">
    <source>
        <dbReference type="PROSITE" id="PS50967"/>
    </source>
</evidence>
<dbReference type="InterPro" id="IPR006293">
    <property type="entry name" value="DNA_helicase_ATP-dep_RecQ_bac"/>
</dbReference>
<dbReference type="SUPFAM" id="SSF52540">
    <property type="entry name" value="P-loop containing nucleoside triphosphate hydrolases"/>
    <property type="match status" value="1"/>
</dbReference>
<dbReference type="InterPro" id="IPR004589">
    <property type="entry name" value="DNA_helicase_ATP-dep_RecQ"/>
</dbReference>
<comment type="similarity">
    <text evidence="3">Belongs to the helicase family. RecQ subfamily.</text>
</comment>
<evidence type="ECO:0000313" key="20">
    <source>
        <dbReference type="EMBL" id="HIQ67016.1"/>
    </source>
</evidence>
<keyword evidence="10" id="KW-0067">ATP-binding</keyword>
<dbReference type="FunFam" id="3.40.50.300:FF:001456">
    <property type="entry name" value="ATP-dependent DNA helicase"/>
    <property type="match status" value="1"/>
</dbReference>
<dbReference type="GO" id="GO:0030894">
    <property type="term" value="C:replisome"/>
    <property type="evidence" value="ECO:0007669"/>
    <property type="project" value="TreeGrafter"/>
</dbReference>
<dbReference type="PROSITE" id="PS51192">
    <property type="entry name" value="HELICASE_ATP_BIND_1"/>
    <property type="match status" value="1"/>
</dbReference>
<dbReference type="PROSITE" id="PS50967">
    <property type="entry name" value="HRDC"/>
    <property type="match status" value="1"/>
</dbReference>
<reference evidence="20" key="2">
    <citation type="journal article" date="2021" name="PeerJ">
        <title>Extensive microbial diversity within the chicken gut microbiome revealed by metagenomics and culture.</title>
        <authorList>
            <person name="Gilroy R."/>
            <person name="Ravi A."/>
            <person name="Getino M."/>
            <person name="Pursley I."/>
            <person name="Horton D.L."/>
            <person name="Alikhan N.F."/>
            <person name="Baker D."/>
            <person name="Gharbi K."/>
            <person name="Hall N."/>
            <person name="Watson M."/>
            <person name="Adriaenssens E.M."/>
            <person name="Foster-Nyarko E."/>
            <person name="Jarju S."/>
            <person name="Secka A."/>
            <person name="Antonio M."/>
            <person name="Oren A."/>
            <person name="Chaudhuri R.R."/>
            <person name="La Ragione R."/>
            <person name="Hildebrand F."/>
            <person name="Pallen M.J."/>
        </authorList>
    </citation>
    <scope>NUCLEOTIDE SEQUENCE</scope>
    <source>
        <strain evidence="20">13361</strain>
    </source>
</reference>
<dbReference type="SMART" id="SM00956">
    <property type="entry name" value="RQC"/>
    <property type="match status" value="1"/>
</dbReference>